<evidence type="ECO:0000313" key="2">
    <source>
        <dbReference type="Proteomes" id="UP001652660"/>
    </source>
</evidence>
<dbReference type="Proteomes" id="UP001652660">
    <property type="component" value="Chromosome 8c"/>
</dbReference>
<dbReference type="SUPFAM" id="SSF49599">
    <property type="entry name" value="TRAF domain-like"/>
    <property type="match status" value="1"/>
</dbReference>
<dbReference type="InterPro" id="IPR008974">
    <property type="entry name" value="TRAF-like"/>
</dbReference>
<organism evidence="2 3">
    <name type="scientific">Coffea arabica</name>
    <name type="common">Arabian coffee</name>
    <dbReference type="NCBI Taxonomy" id="13443"/>
    <lineage>
        <taxon>Eukaryota</taxon>
        <taxon>Viridiplantae</taxon>
        <taxon>Streptophyta</taxon>
        <taxon>Embryophyta</taxon>
        <taxon>Tracheophyta</taxon>
        <taxon>Spermatophyta</taxon>
        <taxon>Magnoliopsida</taxon>
        <taxon>eudicotyledons</taxon>
        <taxon>Gunneridae</taxon>
        <taxon>Pentapetalae</taxon>
        <taxon>asterids</taxon>
        <taxon>lamiids</taxon>
        <taxon>Gentianales</taxon>
        <taxon>Rubiaceae</taxon>
        <taxon>Ixoroideae</taxon>
        <taxon>Gardenieae complex</taxon>
        <taxon>Bertiereae - Coffeeae clade</taxon>
        <taxon>Coffeeae</taxon>
        <taxon>Coffea</taxon>
    </lineage>
</organism>
<dbReference type="InterPro" id="IPR002083">
    <property type="entry name" value="MATH/TRAF_dom"/>
</dbReference>
<dbReference type="PANTHER" id="PTHR46162:SF40">
    <property type="entry name" value="TRAF-LIKE FAMILY PROTEIN"/>
    <property type="match status" value="1"/>
</dbReference>
<dbReference type="OrthoDB" id="192247at2759"/>
<dbReference type="Gene3D" id="2.60.210.10">
    <property type="entry name" value="Apoptosis, Tumor Necrosis Factor Receptor Associated Protein 2, Chain A"/>
    <property type="match status" value="1"/>
</dbReference>
<gene>
    <name evidence="3" type="primary">LOC113705726</name>
</gene>
<evidence type="ECO:0000313" key="3">
    <source>
        <dbReference type="RefSeq" id="XP_027083445.1"/>
    </source>
</evidence>
<protein>
    <submittedName>
        <fullName evidence="3">MATH domain and coiled-coil domain-containing protein At3g58210-like</fullName>
    </submittedName>
</protein>
<name>A0A6P6TYG6_COFAR</name>
<dbReference type="RefSeq" id="XP_027083445.1">
    <property type="nucleotide sequence ID" value="XM_027227644.1"/>
</dbReference>
<feature type="domain" description="MATH" evidence="1">
    <location>
        <begin position="47"/>
        <end position="171"/>
    </location>
</feature>
<dbReference type="SMART" id="SM00061">
    <property type="entry name" value="MATH"/>
    <property type="match status" value="1"/>
</dbReference>
<dbReference type="AlphaFoldDB" id="A0A6P6TYG6"/>
<proteinExistence type="predicted"/>
<reference evidence="2" key="1">
    <citation type="journal article" date="2025" name="Foods">
        <title>Unveiling the Microbial Signatures of Arabica Coffee Cherries: Insights into Ripeness Specific Diversity, Functional Traits, and Implications for Quality and Safety.</title>
        <authorList>
            <consortium name="RefSeq"/>
            <person name="Tenea G.N."/>
            <person name="Cifuentes V."/>
            <person name="Reyes P."/>
            <person name="Cevallos-Vallejos M."/>
        </authorList>
    </citation>
    <scope>NUCLEOTIDE SEQUENCE [LARGE SCALE GENOMIC DNA]</scope>
</reference>
<dbReference type="Pfam" id="PF22486">
    <property type="entry name" value="MATH_2"/>
    <property type="match status" value="1"/>
</dbReference>
<dbReference type="PROSITE" id="PS50144">
    <property type="entry name" value="MATH"/>
    <property type="match status" value="1"/>
</dbReference>
<keyword evidence="2" id="KW-1185">Reference proteome</keyword>
<dbReference type="PANTHER" id="PTHR46162">
    <property type="entry name" value="TRAF-LIKE FAMILY PROTEIN"/>
    <property type="match status" value="1"/>
</dbReference>
<evidence type="ECO:0000259" key="1">
    <source>
        <dbReference type="PROSITE" id="PS50144"/>
    </source>
</evidence>
<accession>A0A6P6TYG6</accession>
<dbReference type="CDD" id="cd00121">
    <property type="entry name" value="MATH"/>
    <property type="match status" value="1"/>
</dbReference>
<reference evidence="3" key="2">
    <citation type="submission" date="2025-08" db="UniProtKB">
        <authorList>
            <consortium name="RefSeq"/>
        </authorList>
    </citation>
    <scope>IDENTIFICATION</scope>
    <source>
        <tissue evidence="3">Leaves</tissue>
    </source>
</reference>
<sequence>MVEEKSNQNMPAADYASDLYVSVSGLFDVFPAISANLKNGALFKRDSGIYTYNIVKFSKLKQEFLHSDAFVVGNCNWKLEFYPKGFGQQKGKSFSLYLLLAEPKNDIKTYAEYKLSIKNPKPLGYAIYTGTSWFSSTNPSCGSDNILSLKEVHNSSRGFLEKDAMVVQAEISEVAKKL</sequence>
<dbReference type="GeneID" id="113705726"/>